<dbReference type="InterPro" id="IPR001401">
    <property type="entry name" value="Dynamin_GTPase"/>
</dbReference>
<dbReference type="GO" id="GO:0006897">
    <property type="term" value="P:endocytosis"/>
    <property type="evidence" value="ECO:0007669"/>
    <property type="project" value="TreeGrafter"/>
</dbReference>
<dbReference type="InterPro" id="IPR045063">
    <property type="entry name" value="Dynamin_N"/>
</dbReference>
<dbReference type="PROSITE" id="PS51718">
    <property type="entry name" value="G_DYNAMIN_2"/>
    <property type="match status" value="1"/>
</dbReference>
<dbReference type="GO" id="GO:0003924">
    <property type="term" value="F:GTPase activity"/>
    <property type="evidence" value="ECO:0007669"/>
    <property type="project" value="InterPro"/>
</dbReference>
<comment type="subcellular location">
    <subcellularLocation>
        <location evidence="2">Cytoplasm</location>
        <location evidence="2">Cytosol</location>
    </subcellularLocation>
    <subcellularLocation>
        <location evidence="1">Mitochondrion outer membrane</location>
    </subcellularLocation>
</comment>
<comment type="catalytic activity">
    <reaction evidence="12">
        <text>GTP + H2O = GDP + phosphate + H(+)</text>
        <dbReference type="Rhea" id="RHEA:19669"/>
        <dbReference type="ChEBI" id="CHEBI:15377"/>
        <dbReference type="ChEBI" id="CHEBI:15378"/>
        <dbReference type="ChEBI" id="CHEBI:37565"/>
        <dbReference type="ChEBI" id="CHEBI:43474"/>
        <dbReference type="ChEBI" id="CHEBI:58189"/>
        <dbReference type="EC" id="3.6.5.5"/>
    </reaction>
</comment>
<dbReference type="GO" id="GO:0005874">
    <property type="term" value="C:microtubule"/>
    <property type="evidence" value="ECO:0007669"/>
    <property type="project" value="TreeGrafter"/>
</dbReference>
<evidence type="ECO:0000313" key="16">
    <source>
        <dbReference type="EMBL" id="CAG5056002.1"/>
    </source>
</evidence>
<evidence type="ECO:0000256" key="8">
    <source>
        <dbReference type="ARBA" id="ARBA00023121"/>
    </source>
</evidence>
<keyword evidence="17" id="KW-1185">Reference proteome</keyword>
<dbReference type="GO" id="GO:0016559">
    <property type="term" value="P:peroxisome fission"/>
    <property type="evidence" value="ECO:0007669"/>
    <property type="project" value="TreeGrafter"/>
</dbReference>
<evidence type="ECO:0000259" key="15">
    <source>
        <dbReference type="PROSITE" id="PS51718"/>
    </source>
</evidence>
<evidence type="ECO:0000313" key="17">
    <source>
        <dbReference type="Proteomes" id="UP000691718"/>
    </source>
</evidence>
<keyword evidence="8" id="KW-0446">Lipid-binding</keyword>
<dbReference type="GO" id="GO:0005829">
    <property type="term" value="C:cytosol"/>
    <property type="evidence" value="ECO:0007669"/>
    <property type="project" value="UniProtKB-SubCell"/>
</dbReference>
<dbReference type="GO" id="GO:0048312">
    <property type="term" value="P:intracellular distribution of mitochondria"/>
    <property type="evidence" value="ECO:0007669"/>
    <property type="project" value="TreeGrafter"/>
</dbReference>
<dbReference type="PANTHER" id="PTHR11566:SF21">
    <property type="entry name" value="DYNAMIN RELATED PROTEIN 1, ISOFORM A"/>
    <property type="match status" value="1"/>
</dbReference>
<dbReference type="PROSITE" id="PS51388">
    <property type="entry name" value="GED"/>
    <property type="match status" value="1"/>
</dbReference>
<sequence>MEALIPVINKLQDVFNTVGADAIQLPQIIVLGTQSSGKSSVIESLVGRSFLPRGPGIVTRRPLILQLVYSPKDSKDHRSAEEGTVNLEEWGKFLHTKEKIYDDFDQIRQEIERETDRMAGNNKGICPEPINLKIYSTRVVNLTLVDLPGITKVPIGDQPEDIENQIRNLIIKHISNPNSIILAVTAANTDMATSEAIKMAKEVDPDGRRTLAVVTKLDLMDAGTDAIDILCGRVIPVKLGIIGVVNRSQQDIIDKKTISDSLKDEATYLQRKYPTIATRNGTPYLAKTLNRLLMHHIRDCLPELKVRVNVMISQFQSLLNSYGDDVSDKSQTLLQIITKFASAYCSTIEGTARNIETTELCGGARICYIFHETFGRTLDSIHPLVGLTRMDILTAIRNATGPRPALFVPEVSFELLVKRQIRRLEDPSLRCVELVHEEMQRIVQHCGTEVQQEMLRFPRLHQRIVDVVTQLLRTRLPATNSMVENLVAIELAYINTKHPDFHREAALVSGLLKSTDGLIEDHSPVYRQKTSRPTSVPVSAMFKHVPAITDGQENKSPPQNSNSESPVGLQLNGTTENKALTPQKPVNLLPEVPNQTSRKLSDREQHDCDVIGGRSEPTPNQNSNPKILQGIMMMHLNEMGDLVEKLIKSYFYIVRKSIQDSVPKAVMHFLVNYVKDNLQSELVTHLYKSDQAESLLNESEHIAQRRKEAADMLKALQRAGQIISEIRETHMW</sequence>
<reference evidence="16" key="1">
    <citation type="submission" date="2021-04" db="EMBL/GenBank/DDBJ databases">
        <authorList>
            <person name="Tunstrom K."/>
        </authorList>
    </citation>
    <scope>NUCLEOTIDE SEQUENCE</scope>
</reference>
<dbReference type="GO" id="GO:0008289">
    <property type="term" value="F:lipid binding"/>
    <property type="evidence" value="ECO:0007669"/>
    <property type="project" value="UniProtKB-KW"/>
</dbReference>
<comment type="caution">
    <text evidence="16">The sequence shown here is derived from an EMBL/GenBank/DDBJ whole genome shotgun (WGS) entry which is preliminary data.</text>
</comment>
<evidence type="ECO:0000256" key="2">
    <source>
        <dbReference type="ARBA" id="ARBA00004514"/>
    </source>
</evidence>
<dbReference type="EMBL" id="CAJQZP010001593">
    <property type="protein sequence ID" value="CAG5056002.1"/>
    <property type="molecule type" value="Genomic_DNA"/>
</dbReference>
<keyword evidence="11" id="KW-0472">Membrane</keyword>
<keyword evidence="4" id="KW-0963">Cytoplasm</keyword>
<dbReference type="GO" id="GO:0005525">
    <property type="term" value="F:GTP binding"/>
    <property type="evidence" value="ECO:0007669"/>
    <property type="project" value="UniProtKB-KW"/>
</dbReference>
<name>A0A8S3Y775_PARAO</name>
<dbReference type="Pfam" id="PF01031">
    <property type="entry name" value="Dynamin_M"/>
    <property type="match status" value="1"/>
</dbReference>
<feature type="compositionally biased region" description="Polar residues" evidence="13">
    <location>
        <begin position="554"/>
        <end position="580"/>
    </location>
</feature>
<evidence type="ECO:0000259" key="14">
    <source>
        <dbReference type="PROSITE" id="PS51388"/>
    </source>
</evidence>
<evidence type="ECO:0000256" key="3">
    <source>
        <dbReference type="ARBA" id="ARBA00011980"/>
    </source>
</evidence>
<dbReference type="CDD" id="cd08771">
    <property type="entry name" value="DLP_1"/>
    <property type="match status" value="1"/>
</dbReference>
<evidence type="ECO:0000256" key="11">
    <source>
        <dbReference type="ARBA" id="ARBA00023136"/>
    </source>
</evidence>
<accession>A0A8S3Y775</accession>
<evidence type="ECO:0000256" key="4">
    <source>
        <dbReference type="ARBA" id="ARBA00022490"/>
    </source>
</evidence>
<evidence type="ECO:0000256" key="9">
    <source>
        <dbReference type="ARBA" id="ARBA00023128"/>
    </source>
</evidence>
<dbReference type="InterPro" id="IPR030381">
    <property type="entry name" value="G_DYNAMIN_dom"/>
</dbReference>
<dbReference type="EC" id="3.6.5.5" evidence="3"/>
<dbReference type="GO" id="GO:0008017">
    <property type="term" value="F:microtubule binding"/>
    <property type="evidence" value="ECO:0007669"/>
    <property type="project" value="TreeGrafter"/>
</dbReference>
<dbReference type="SMART" id="SM00053">
    <property type="entry name" value="DYNc"/>
    <property type="match status" value="1"/>
</dbReference>
<keyword evidence="10" id="KW-0342">GTP-binding</keyword>
<keyword evidence="6" id="KW-1000">Mitochondrion outer membrane</keyword>
<dbReference type="Pfam" id="PF00350">
    <property type="entry name" value="Dynamin_N"/>
    <property type="match status" value="1"/>
</dbReference>
<evidence type="ECO:0000256" key="12">
    <source>
        <dbReference type="ARBA" id="ARBA00048040"/>
    </source>
</evidence>
<feature type="region of interest" description="Disordered" evidence="13">
    <location>
        <begin position="549"/>
        <end position="605"/>
    </location>
</feature>
<keyword evidence="7" id="KW-0378">Hydrolase</keyword>
<dbReference type="InterPro" id="IPR003130">
    <property type="entry name" value="GED"/>
</dbReference>
<evidence type="ECO:0000256" key="13">
    <source>
        <dbReference type="SAM" id="MobiDB-lite"/>
    </source>
</evidence>
<feature type="domain" description="Dynamin-type G" evidence="15">
    <location>
        <begin position="22"/>
        <end position="302"/>
    </location>
</feature>
<dbReference type="OrthoDB" id="5061070at2759"/>
<evidence type="ECO:0000256" key="1">
    <source>
        <dbReference type="ARBA" id="ARBA00004294"/>
    </source>
</evidence>
<dbReference type="InterPro" id="IPR020850">
    <property type="entry name" value="GED_dom"/>
</dbReference>
<evidence type="ECO:0000256" key="5">
    <source>
        <dbReference type="ARBA" id="ARBA00022741"/>
    </source>
</evidence>
<dbReference type="FunFam" id="3.40.50.300:FF:000172">
    <property type="entry name" value="Dynamin-1-like protein isoform 1"/>
    <property type="match status" value="1"/>
</dbReference>
<dbReference type="Pfam" id="PF02212">
    <property type="entry name" value="GED"/>
    <property type="match status" value="1"/>
</dbReference>
<dbReference type="AlphaFoldDB" id="A0A8S3Y775"/>
<dbReference type="FunFam" id="1.20.120.1240:FF:000001">
    <property type="entry name" value="Dynamin 1 like"/>
    <property type="match status" value="1"/>
</dbReference>
<keyword evidence="9" id="KW-0496">Mitochondrion</keyword>
<dbReference type="GO" id="GO:0005741">
    <property type="term" value="C:mitochondrial outer membrane"/>
    <property type="evidence" value="ECO:0007669"/>
    <property type="project" value="UniProtKB-SubCell"/>
</dbReference>
<feature type="domain" description="GED" evidence="14">
    <location>
        <begin position="640"/>
        <end position="731"/>
    </location>
</feature>
<dbReference type="SMART" id="SM00302">
    <property type="entry name" value="GED"/>
    <property type="match status" value="1"/>
</dbReference>
<dbReference type="GO" id="GO:0000266">
    <property type="term" value="P:mitochondrial fission"/>
    <property type="evidence" value="ECO:0007669"/>
    <property type="project" value="TreeGrafter"/>
</dbReference>
<evidence type="ECO:0000256" key="7">
    <source>
        <dbReference type="ARBA" id="ARBA00022801"/>
    </source>
</evidence>
<dbReference type="PANTHER" id="PTHR11566">
    <property type="entry name" value="DYNAMIN"/>
    <property type="match status" value="1"/>
</dbReference>
<organism evidence="16 17">
    <name type="scientific">Parnassius apollo</name>
    <name type="common">Apollo butterfly</name>
    <name type="synonym">Papilio apollo</name>
    <dbReference type="NCBI Taxonomy" id="110799"/>
    <lineage>
        <taxon>Eukaryota</taxon>
        <taxon>Metazoa</taxon>
        <taxon>Ecdysozoa</taxon>
        <taxon>Arthropoda</taxon>
        <taxon>Hexapoda</taxon>
        <taxon>Insecta</taxon>
        <taxon>Pterygota</taxon>
        <taxon>Neoptera</taxon>
        <taxon>Endopterygota</taxon>
        <taxon>Lepidoptera</taxon>
        <taxon>Glossata</taxon>
        <taxon>Ditrysia</taxon>
        <taxon>Papilionoidea</taxon>
        <taxon>Papilionidae</taxon>
        <taxon>Parnassiinae</taxon>
        <taxon>Parnassini</taxon>
        <taxon>Parnassius</taxon>
        <taxon>Parnassius</taxon>
    </lineage>
</organism>
<gene>
    <name evidence="16" type="ORF">PAPOLLO_LOCUS26600</name>
</gene>
<dbReference type="InterPro" id="IPR022812">
    <property type="entry name" value="Dynamin"/>
</dbReference>
<proteinExistence type="predicted"/>
<evidence type="ECO:0000256" key="10">
    <source>
        <dbReference type="ARBA" id="ARBA00023134"/>
    </source>
</evidence>
<dbReference type="InterPro" id="IPR000375">
    <property type="entry name" value="Dynamin_stalk"/>
</dbReference>
<dbReference type="Proteomes" id="UP000691718">
    <property type="component" value="Unassembled WGS sequence"/>
</dbReference>
<evidence type="ECO:0000256" key="6">
    <source>
        <dbReference type="ARBA" id="ARBA00022787"/>
    </source>
</evidence>
<keyword evidence="5" id="KW-0547">Nucleotide-binding</keyword>
<protein>
    <recommendedName>
        <fullName evidence="3">dynamin GTPase</fullName>
        <ecNumber evidence="3">3.6.5.5</ecNumber>
    </recommendedName>
</protein>